<feature type="signal peptide" evidence="4">
    <location>
        <begin position="1"/>
        <end position="24"/>
    </location>
</feature>
<proteinExistence type="inferred from homology"/>
<dbReference type="Gene3D" id="3.40.190.10">
    <property type="entry name" value="Periplasmic binding protein-like II"/>
    <property type="match status" value="2"/>
</dbReference>
<feature type="chain" id="PRO_5026691707" evidence="4">
    <location>
        <begin position="25"/>
        <end position="332"/>
    </location>
</feature>
<accession>A0A6P1BC77</accession>
<evidence type="ECO:0000256" key="1">
    <source>
        <dbReference type="ARBA" id="ARBA00004418"/>
    </source>
</evidence>
<protein>
    <submittedName>
        <fullName evidence="6">ABC transporter substrate-binding protein</fullName>
    </submittedName>
</protein>
<evidence type="ECO:0000259" key="5">
    <source>
        <dbReference type="Pfam" id="PF09084"/>
    </source>
</evidence>
<keyword evidence="3 4" id="KW-0732">Signal</keyword>
<dbReference type="RefSeq" id="WP_163152527.1">
    <property type="nucleotide sequence ID" value="NZ_VKHP01000022.1"/>
</dbReference>
<name>A0A6P1BC77_9BRAD</name>
<evidence type="ECO:0000313" key="7">
    <source>
        <dbReference type="Proteomes" id="UP000468531"/>
    </source>
</evidence>
<comment type="similarity">
    <text evidence="2">Belongs to the bacterial solute-binding protein SsuA/TauA family.</text>
</comment>
<dbReference type="InterPro" id="IPR015168">
    <property type="entry name" value="SsuA/THI5"/>
</dbReference>
<reference evidence="6 7" key="1">
    <citation type="journal article" date="2020" name="Arch. Microbiol.">
        <title>Bradyrhizobium uaiense sp. nov., a new highly efficient cowpea symbiont.</title>
        <authorList>
            <person name="Cabral Michel D."/>
            <person name="Azarias Guimaraes A."/>
            <person name="Martins da Costa E."/>
            <person name="Soares de Carvalho T."/>
            <person name="Balsanelli E."/>
            <person name="Willems A."/>
            <person name="Maltempi de Souza E."/>
            <person name="de Souza Moreira F.M."/>
        </authorList>
    </citation>
    <scope>NUCLEOTIDE SEQUENCE [LARGE SCALE GENOMIC DNA]</scope>
    <source>
        <strain evidence="6 7">UFLA 03-164</strain>
    </source>
</reference>
<dbReference type="EMBL" id="VKHP01000022">
    <property type="protein sequence ID" value="NEU95883.1"/>
    <property type="molecule type" value="Genomic_DNA"/>
</dbReference>
<evidence type="ECO:0000256" key="3">
    <source>
        <dbReference type="ARBA" id="ARBA00022729"/>
    </source>
</evidence>
<dbReference type="PANTHER" id="PTHR30024">
    <property type="entry name" value="ALIPHATIC SULFONATES-BINDING PROTEIN-RELATED"/>
    <property type="match status" value="1"/>
</dbReference>
<dbReference type="Pfam" id="PF09084">
    <property type="entry name" value="NMT1"/>
    <property type="match status" value="1"/>
</dbReference>
<comment type="subcellular location">
    <subcellularLocation>
        <location evidence="1">Periplasm</location>
    </subcellularLocation>
</comment>
<keyword evidence="7" id="KW-1185">Reference proteome</keyword>
<gene>
    <name evidence="6" type="ORF">FNJ47_08600</name>
</gene>
<evidence type="ECO:0000256" key="4">
    <source>
        <dbReference type="SAM" id="SignalP"/>
    </source>
</evidence>
<dbReference type="SUPFAM" id="SSF53850">
    <property type="entry name" value="Periplasmic binding protein-like II"/>
    <property type="match status" value="1"/>
</dbReference>
<dbReference type="AlphaFoldDB" id="A0A6P1BC77"/>
<comment type="caution">
    <text evidence="6">The sequence shown here is derived from an EMBL/GenBank/DDBJ whole genome shotgun (WGS) entry which is preliminary data.</text>
</comment>
<organism evidence="6 7">
    <name type="scientific">Bradyrhizobium uaiense</name>
    <dbReference type="NCBI Taxonomy" id="2594946"/>
    <lineage>
        <taxon>Bacteria</taxon>
        <taxon>Pseudomonadati</taxon>
        <taxon>Pseudomonadota</taxon>
        <taxon>Alphaproteobacteria</taxon>
        <taxon>Hyphomicrobiales</taxon>
        <taxon>Nitrobacteraceae</taxon>
        <taxon>Bradyrhizobium</taxon>
    </lineage>
</organism>
<evidence type="ECO:0000313" key="6">
    <source>
        <dbReference type="EMBL" id="NEU95883.1"/>
    </source>
</evidence>
<dbReference type="PANTHER" id="PTHR30024:SF47">
    <property type="entry name" value="TAURINE-BINDING PERIPLASMIC PROTEIN"/>
    <property type="match status" value="1"/>
</dbReference>
<feature type="domain" description="SsuA/THI5-like" evidence="5">
    <location>
        <begin position="44"/>
        <end position="249"/>
    </location>
</feature>
<dbReference type="GO" id="GO:0042597">
    <property type="term" value="C:periplasmic space"/>
    <property type="evidence" value="ECO:0007669"/>
    <property type="project" value="UniProtKB-SubCell"/>
</dbReference>
<sequence length="332" mass="36312">MFSPSLSARLLVLTALALGISAAAGTEEKKTLKLQDTTSYTQQPIVFGVEKGFFAEEGLNVEFVGTQDPVTATSRGDVTFAFGPTSVYLRAAALGAPIKIVSAAFRSKGPYFLIARKGIKSFADLKGKTIGVGPDTSGNLASVARYLLRAEGLDPDRDVTLFAAGATEKAYGALETSQVDATIIHQPFAALGEIEGVSTTLARAWDYLPTYHTGVLIAGDTVIANDPDLLRRGLRAYFKSYTYAKAHYDEYLPWLQAHLKINPEAVKRAIYQEDDVWDANPAIDPKAIHDTQQLEIDVGNQKEFYDAAKYIDERFIPQDYVKPFVYPGRKTQ</sequence>
<evidence type="ECO:0000256" key="2">
    <source>
        <dbReference type="ARBA" id="ARBA00010742"/>
    </source>
</evidence>
<dbReference type="Proteomes" id="UP000468531">
    <property type="component" value="Unassembled WGS sequence"/>
</dbReference>